<protein>
    <submittedName>
        <fullName evidence="6">Uncharacterized protein</fullName>
    </submittedName>
</protein>
<dbReference type="GO" id="GO:0003834">
    <property type="term" value="F:beta-carotene 15,15'-dioxygenase activity"/>
    <property type="evidence" value="ECO:0007669"/>
    <property type="project" value="TreeGrafter"/>
</dbReference>
<reference evidence="6" key="1">
    <citation type="submission" date="2022-11" db="UniProtKB">
        <authorList>
            <consortium name="WormBaseParasite"/>
        </authorList>
    </citation>
    <scope>IDENTIFICATION</scope>
</reference>
<dbReference type="InterPro" id="IPR004294">
    <property type="entry name" value="Carotenoid_Oase"/>
</dbReference>
<keyword evidence="2 4" id="KW-0479">Metal-binding</keyword>
<organism evidence="5 6">
    <name type="scientific">Acrobeloides nanus</name>
    <dbReference type="NCBI Taxonomy" id="290746"/>
    <lineage>
        <taxon>Eukaryota</taxon>
        <taxon>Metazoa</taxon>
        <taxon>Ecdysozoa</taxon>
        <taxon>Nematoda</taxon>
        <taxon>Chromadorea</taxon>
        <taxon>Rhabditida</taxon>
        <taxon>Tylenchina</taxon>
        <taxon>Cephalobomorpha</taxon>
        <taxon>Cephaloboidea</taxon>
        <taxon>Cephalobidae</taxon>
        <taxon>Acrobeloides</taxon>
    </lineage>
</organism>
<accession>A0A914EAL4</accession>
<evidence type="ECO:0000313" key="5">
    <source>
        <dbReference type="Proteomes" id="UP000887540"/>
    </source>
</evidence>
<dbReference type="Proteomes" id="UP000887540">
    <property type="component" value="Unplaced"/>
</dbReference>
<evidence type="ECO:0000256" key="2">
    <source>
        <dbReference type="ARBA" id="ARBA00022723"/>
    </source>
</evidence>
<evidence type="ECO:0000256" key="1">
    <source>
        <dbReference type="ARBA" id="ARBA00006787"/>
    </source>
</evidence>
<evidence type="ECO:0000256" key="3">
    <source>
        <dbReference type="ARBA" id="ARBA00023004"/>
    </source>
</evidence>
<evidence type="ECO:0000313" key="6">
    <source>
        <dbReference type="WBParaSite" id="ACRNAN_scaffold689.g7910.t1"/>
    </source>
</evidence>
<dbReference type="PANTHER" id="PTHR10543:SF129">
    <property type="entry name" value="CAROTENOID OXYGENASE"/>
    <property type="match status" value="1"/>
</dbReference>
<feature type="binding site" evidence="4">
    <location>
        <position position="51"/>
    </location>
    <ligand>
        <name>Fe cation</name>
        <dbReference type="ChEBI" id="CHEBI:24875"/>
        <note>catalytic</note>
    </ligand>
</feature>
<dbReference type="WBParaSite" id="ACRNAN_scaffold689.g7910.t1">
    <property type="protein sequence ID" value="ACRNAN_scaffold689.g7910.t1"/>
    <property type="gene ID" value="ACRNAN_scaffold689.g7910"/>
</dbReference>
<sequence>MFVKSNDVVQKSISPFQWFDNVPLRFLIFDKRSKKFVSNPLSADTPMFVTHQLNAYEDAHGNLIADMITYNNADPYLKDLYRDYLLTRNQVDPNTVSRFTINTQKNATKNVVTSVIQDTLAVEFSNINFAYKTKPYTYAYMVKNLFTPGSSIIKINVNNINASGALEFQPGKTIVVHEPIYVAKPDSKQEDDGILLVRGIDVSLEQYGYFLCQLSATYGNDSNPEGQKLDHMIDAVGAVGSFHIQNGKVTFFSQYYPSVNYKIWDFYNRDMRKSTVAWDVSFSYQNTTSANLWNKIPKDDDALIISPNVDFWKFGEDIIAGTEKEWVGYKFDV</sequence>
<evidence type="ECO:0000256" key="4">
    <source>
        <dbReference type="PIRSR" id="PIRSR604294-1"/>
    </source>
</evidence>
<dbReference type="GO" id="GO:0016121">
    <property type="term" value="P:carotene catabolic process"/>
    <property type="evidence" value="ECO:0007669"/>
    <property type="project" value="TreeGrafter"/>
</dbReference>
<dbReference type="PANTHER" id="PTHR10543">
    <property type="entry name" value="BETA-CAROTENE DIOXYGENASE"/>
    <property type="match status" value="1"/>
</dbReference>
<dbReference type="Pfam" id="PF03055">
    <property type="entry name" value="RPE65"/>
    <property type="match status" value="1"/>
</dbReference>
<dbReference type="GO" id="GO:0042574">
    <property type="term" value="P:retinal metabolic process"/>
    <property type="evidence" value="ECO:0007669"/>
    <property type="project" value="TreeGrafter"/>
</dbReference>
<dbReference type="AlphaFoldDB" id="A0A914EAL4"/>
<dbReference type="GO" id="GO:0046872">
    <property type="term" value="F:metal ion binding"/>
    <property type="evidence" value="ECO:0007669"/>
    <property type="project" value="UniProtKB-KW"/>
</dbReference>
<proteinExistence type="inferred from homology"/>
<dbReference type="GO" id="GO:0010436">
    <property type="term" value="F:carotenoid dioxygenase activity"/>
    <property type="evidence" value="ECO:0007669"/>
    <property type="project" value="TreeGrafter"/>
</dbReference>
<comment type="similarity">
    <text evidence="1">Belongs to the carotenoid oxygenase family.</text>
</comment>
<keyword evidence="3 4" id="KW-0408">Iron</keyword>
<keyword evidence="5" id="KW-1185">Reference proteome</keyword>
<comment type="cofactor">
    <cofactor evidence="4">
        <name>Fe(2+)</name>
        <dbReference type="ChEBI" id="CHEBI:29033"/>
    </cofactor>
    <text evidence="4">Binds 1 Fe(2+) ion per subunit.</text>
</comment>
<name>A0A914EAL4_9BILA</name>